<comment type="caution">
    <text evidence="1">The sequence shown here is derived from an EMBL/GenBank/DDBJ whole genome shotgun (WGS) entry which is preliminary data.</text>
</comment>
<dbReference type="AlphaFoldDB" id="A0A939DXU1"/>
<dbReference type="RefSeq" id="WP_206824691.1">
    <property type="nucleotide sequence ID" value="NZ_JAEMWU010000003.1"/>
</dbReference>
<protein>
    <submittedName>
        <fullName evidence="1">Uncharacterized protein</fullName>
    </submittedName>
</protein>
<accession>A0A939DXU1</accession>
<dbReference type="EMBL" id="JAEMWU010000003">
    <property type="protein sequence ID" value="MBN8206881.1"/>
    <property type="molecule type" value="Genomic_DNA"/>
</dbReference>
<evidence type="ECO:0000313" key="2">
    <source>
        <dbReference type="Proteomes" id="UP000664385"/>
    </source>
</evidence>
<gene>
    <name evidence="1" type="ORF">JF543_13060</name>
</gene>
<dbReference type="SUPFAM" id="SSF55961">
    <property type="entry name" value="Bet v1-like"/>
    <property type="match status" value="1"/>
</dbReference>
<dbReference type="Proteomes" id="UP000664385">
    <property type="component" value="Unassembled WGS sequence"/>
</dbReference>
<proteinExistence type="predicted"/>
<reference evidence="1" key="1">
    <citation type="submission" date="2020-12" db="EMBL/GenBank/DDBJ databases">
        <title>PHA producing bacteria isolated from mangrove.</title>
        <authorList>
            <person name="Zheng W."/>
            <person name="Yu S."/>
            <person name="Huang Y."/>
        </authorList>
    </citation>
    <scope>NUCLEOTIDE SEQUENCE</scope>
    <source>
        <strain evidence="1">GN8-5</strain>
    </source>
</reference>
<organism evidence="1 2">
    <name type="scientific">Microbacterium esteraromaticum</name>
    <dbReference type="NCBI Taxonomy" id="57043"/>
    <lineage>
        <taxon>Bacteria</taxon>
        <taxon>Bacillati</taxon>
        <taxon>Actinomycetota</taxon>
        <taxon>Actinomycetes</taxon>
        <taxon>Micrococcales</taxon>
        <taxon>Microbacteriaceae</taxon>
        <taxon>Microbacterium</taxon>
    </lineage>
</organism>
<dbReference type="InterPro" id="IPR023393">
    <property type="entry name" value="START-like_dom_sf"/>
</dbReference>
<dbReference type="Gene3D" id="3.30.530.20">
    <property type="match status" value="1"/>
</dbReference>
<evidence type="ECO:0000313" key="1">
    <source>
        <dbReference type="EMBL" id="MBN8206881.1"/>
    </source>
</evidence>
<sequence>MRIRVDTALDCSADAAWAAAHRPAVAARLYAPLLRMVPLDGAPPERFTSGDRVRVSLRLLGAIPVGSQLIAVDDLVPAAPGRRTMRDSGCPLSGPLALLRTWNHEMTVIDAPDGRARWCDELRIGGAFAVPMAPVLWVMWRWRVARLRRLARGWDDELRRDGTEP</sequence>
<name>A0A939DXU1_9MICO</name>